<organism evidence="1 2">
    <name type="scientific">Natrinema altunense (strain JCM 12890 / CGMCC 1.3731 / AJ2)</name>
    <dbReference type="NCBI Taxonomy" id="1227494"/>
    <lineage>
        <taxon>Archaea</taxon>
        <taxon>Methanobacteriati</taxon>
        <taxon>Methanobacteriota</taxon>
        <taxon>Stenosarchaea group</taxon>
        <taxon>Halobacteria</taxon>
        <taxon>Halobacteriales</taxon>
        <taxon>Natrialbaceae</taxon>
        <taxon>Natrinema</taxon>
    </lineage>
</organism>
<comment type="caution">
    <text evidence="1">The sequence shown here is derived from an EMBL/GenBank/DDBJ whole genome shotgun (WGS) entry which is preliminary data.</text>
</comment>
<dbReference type="EMBL" id="AOIK01000013">
    <property type="protein sequence ID" value="ELY89682.1"/>
    <property type="molecule type" value="Genomic_DNA"/>
</dbReference>
<gene>
    <name evidence="1" type="ORF">C485_04270</name>
</gene>
<protein>
    <submittedName>
        <fullName evidence="1">Uncharacterized protein</fullName>
    </submittedName>
</protein>
<dbReference type="PATRIC" id="fig|1227494.3.peg.853"/>
<name>L9ZVQ7_NATA2</name>
<dbReference type="Proteomes" id="UP000011511">
    <property type="component" value="Unassembled WGS sequence"/>
</dbReference>
<evidence type="ECO:0000313" key="1">
    <source>
        <dbReference type="EMBL" id="ELY89682.1"/>
    </source>
</evidence>
<evidence type="ECO:0000313" key="2">
    <source>
        <dbReference type="Proteomes" id="UP000011511"/>
    </source>
</evidence>
<reference evidence="1 2" key="1">
    <citation type="journal article" date="2014" name="PLoS Genet.">
        <title>Phylogenetically driven sequencing of extremely halophilic archaea reveals strategies for static and dynamic osmo-response.</title>
        <authorList>
            <person name="Becker E.A."/>
            <person name="Seitzer P.M."/>
            <person name="Tritt A."/>
            <person name="Larsen D."/>
            <person name="Krusor M."/>
            <person name="Yao A.I."/>
            <person name="Wu D."/>
            <person name="Madern D."/>
            <person name="Eisen J.A."/>
            <person name="Darling A.E."/>
            <person name="Facciotti M.T."/>
        </authorList>
    </citation>
    <scope>NUCLEOTIDE SEQUENCE [LARGE SCALE GENOMIC DNA]</scope>
    <source>
        <strain evidence="1 2">JCM 12890</strain>
    </source>
</reference>
<keyword evidence="2" id="KW-1185">Reference proteome</keyword>
<dbReference type="AlphaFoldDB" id="L9ZVQ7"/>
<sequence>MSKSPYFSLIQLRGSKLHFITSCSDFDTKNMEIGTPLNVFSKT</sequence>
<accession>L9ZVQ7</accession>
<proteinExistence type="predicted"/>